<name>A0A5N6JTX2_MONLA</name>
<dbReference type="Proteomes" id="UP000326757">
    <property type="component" value="Unassembled WGS sequence"/>
</dbReference>
<comment type="caution">
    <text evidence="2">The sequence shown here is derived from an EMBL/GenBank/DDBJ whole genome shotgun (WGS) entry which is preliminary data.</text>
</comment>
<evidence type="ECO:0000313" key="3">
    <source>
        <dbReference type="Proteomes" id="UP000326757"/>
    </source>
</evidence>
<feature type="chain" id="PRO_5024963280" evidence="1">
    <location>
        <begin position="22"/>
        <end position="135"/>
    </location>
</feature>
<evidence type="ECO:0000313" key="2">
    <source>
        <dbReference type="EMBL" id="KAB8292523.1"/>
    </source>
</evidence>
<dbReference type="OrthoDB" id="10330341at2759"/>
<gene>
    <name evidence="2" type="ORF">EYC80_008233</name>
</gene>
<dbReference type="AlphaFoldDB" id="A0A5N6JTX2"/>
<accession>A0A5N6JTX2</accession>
<proteinExistence type="predicted"/>
<sequence length="135" mass="14446">MHIIHTVFSIILLALTPSITSTIITRDCVGSGKYCTLYMKWHHGSSGLAVGIMDPPADLTVFSTSCAALTSKLEQPTKNGQIIISAQSLPYNITVTGADETGRPLFLYNATKQGHENCGQGTYKDGVGFSCTFPC</sequence>
<evidence type="ECO:0000256" key="1">
    <source>
        <dbReference type="SAM" id="SignalP"/>
    </source>
</evidence>
<organism evidence="2 3">
    <name type="scientific">Monilinia laxa</name>
    <name type="common">Brown rot fungus</name>
    <name type="synonym">Sclerotinia laxa</name>
    <dbReference type="NCBI Taxonomy" id="61186"/>
    <lineage>
        <taxon>Eukaryota</taxon>
        <taxon>Fungi</taxon>
        <taxon>Dikarya</taxon>
        <taxon>Ascomycota</taxon>
        <taxon>Pezizomycotina</taxon>
        <taxon>Leotiomycetes</taxon>
        <taxon>Helotiales</taxon>
        <taxon>Sclerotiniaceae</taxon>
        <taxon>Monilinia</taxon>
    </lineage>
</organism>
<dbReference type="EMBL" id="VIGI01000013">
    <property type="protein sequence ID" value="KAB8292523.1"/>
    <property type="molecule type" value="Genomic_DNA"/>
</dbReference>
<keyword evidence="3" id="KW-1185">Reference proteome</keyword>
<protein>
    <submittedName>
        <fullName evidence="2">Uncharacterized protein</fullName>
    </submittedName>
</protein>
<reference evidence="2 3" key="1">
    <citation type="submission" date="2019-06" db="EMBL/GenBank/DDBJ databases">
        <title>Genome Sequence of the Brown Rot Fungal Pathogen Monilinia laxa.</title>
        <authorList>
            <person name="De Miccolis Angelini R.M."/>
            <person name="Landi L."/>
            <person name="Abate D."/>
            <person name="Pollastro S."/>
            <person name="Romanazzi G."/>
            <person name="Faretra F."/>
        </authorList>
    </citation>
    <scope>NUCLEOTIDE SEQUENCE [LARGE SCALE GENOMIC DNA]</scope>
    <source>
        <strain evidence="2 3">Mlax316</strain>
    </source>
</reference>
<keyword evidence="1" id="KW-0732">Signal</keyword>
<feature type="signal peptide" evidence="1">
    <location>
        <begin position="1"/>
        <end position="21"/>
    </location>
</feature>